<organism evidence="1 2">
    <name type="scientific">Crepidotus variabilis</name>
    <dbReference type="NCBI Taxonomy" id="179855"/>
    <lineage>
        <taxon>Eukaryota</taxon>
        <taxon>Fungi</taxon>
        <taxon>Dikarya</taxon>
        <taxon>Basidiomycota</taxon>
        <taxon>Agaricomycotina</taxon>
        <taxon>Agaricomycetes</taxon>
        <taxon>Agaricomycetidae</taxon>
        <taxon>Agaricales</taxon>
        <taxon>Agaricineae</taxon>
        <taxon>Crepidotaceae</taxon>
        <taxon>Crepidotus</taxon>
    </lineage>
</organism>
<evidence type="ECO:0008006" key="3">
    <source>
        <dbReference type="Google" id="ProtNLM"/>
    </source>
</evidence>
<proteinExistence type="predicted"/>
<dbReference type="Proteomes" id="UP000807306">
    <property type="component" value="Unassembled WGS sequence"/>
</dbReference>
<comment type="caution">
    <text evidence="1">The sequence shown here is derived from an EMBL/GenBank/DDBJ whole genome shotgun (WGS) entry which is preliminary data.</text>
</comment>
<dbReference type="OrthoDB" id="2921490at2759"/>
<protein>
    <recommendedName>
        <fullName evidence="3">F-box domain-containing protein</fullName>
    </recommendedName>
</protein>
<dbReference type="EMBL" id="MU157850">
    <property type="protein sequence ID" value="KAF9528778.1"/>
    <property type="molecule type" value="Genomic_DNA"/>
</dbReference>
<reference evidence="1" key="1">
    <citation type="submission" date="2020-11" db="EMBL/GenBank/DDBJ databases">
        <authorList>
            <consortium name="DOE Joint Genome Institute"/>
            <person name="Ahrendt S."/>
            <person name="Riley R."/>
            <person name="Andreopoulos W."/>
            <person name="Labutti K."/>
            <person name="Pangilinan J."/>
            <person name="Ruiz-Duenas F.J."/>
            <person name="Barrasa J.M."/>
            <person name="Sanchez-Garcia M."/>
            <person name="Camarero S."/>
            <person name="Miyauchi S."/>
            <person name="Serrano A."/>
            <person name="Linde D."/>
            <person name="Babiker R."/>
            <person name="Drula E."/>
            <person name="Ayuso-Fernandez I."/>
            <person name="Pacheco R."/>
            <person name="Padilla G."/>
            <person name="Ferreira P."/>
            <person name="Barriuso J."/>
            <person name="Kellner H."/>
            <person name="Castanera R."/>
            <person name="Alfaro M."/>
            <person name="Ramirez L."/>
            <person name="Pisabarro A.G."/>
            <person name="Kuo A."/>
            <person name="Tritt A."/>
            <person name="Lipzen A."/>
            <person name="He G."/>
            <person name="Yan M."/>
            <person name="Ng V."/>
            <person name="Cullen D."/>
            <person name="Martin F."/>
            <person name="Rosso M.-N."/>
            <person name="Henrissat B."/>
            <person name="Hibbett D."/>
            <person name="Martinez A.T."/>
            <person name="Grigoriev I.V."/>
        </authorList>
    </citation>
    <scope>NUCLEOTIDE SEQUENCE</scope>
    <source>
        <strain evidence="1">CBS 506.95</strain>
    </source>
</reference>
<sequence>MALVPNGKGFPSLPAELFLEILAYIPPLDLLHSGYAAHTTHDIGQEYRLTLSSLTKTCRSLRHFFLKLLWERIEVFDGMFVQVNEPFSGPKFEKLLACELLRQIEVVTKISPEVAHYVRKVNVVVASELSKTVLVKLAQCLQSLPNMHTAQLNFRIADHLGLGHFLSTYPIDTTLLQIRMLIVNNQSAAFMRACPNTTRVFSLEPPKLGFSQLVAVYLPKIEVMGPCVLSATFCQAIALSRLGRLREIIFDVDGFFESETMGLQSLPRLPSLQIIRLYEKGRRLNTRRNLQAAELSSKMISWAKRILANNSFSKVTMKRIIFVHHDESVDIIPVEAKTPQSLGTKA</sequence>
<evidence type="ECO:0000313" key="2">
    <source>
        <dbReference type="Proteomes" id="UP000807306"/>
    </source>
</evidence>
<accession>A0A9P6EH29</accession>
<evidence type="ECO:0000313" key="1">
    <source>
        <dbReference type="EMBL" id="KAF9528778.1"/>
    </source>
</evidence>
<name>A0A9P6EH29_9AGAR</name>
<keyword evidence="2" id="KW-1185">Reference proteome</keyword>
<gene>
    <name evidence="1" type="ORF">CPB83DRAFT_853731</name>
</gene>
<dbReference type="AlphaFoldDB" id="A0A9P6EH29"/>